<proteinExistence type="predicted"/>
<evidence type="ECO:0000256" key="1">
    <source>
        <dbReference type="SAM" id="MobiDB-lite"/>
    </source>
</evidence>
<dbReference type="InParanoid" id="A0A0G4FD37"/>
<keyword evidence="3" id="KW-1185">Reference proteome</keyword>
<name>A0A0G4FD37_VITBC</name>
<protein>
    <submittedName>
        <fullName evidence="2">Uncharacterized protein</fullName>
    </submittedName>
</protein>
<evidence type="ECO:0000313" key="2">
    <source>
        <dbReference type="EMBL" id="CEM10764.1"/>
    </source>
</evidence>
<reference evidence="2 3" key="1">
    <citation type="submission" date="2014-11" db="EMBL/GenBank/DDBJ databases">
        <authorList>
            <person name="Zhu J."/>
            <person name="Qi W."/>
            <person name="Song R."/>
        </authorList>
    </citation>
    <scope>NUCLEOTIDE SEQUENCE [LARGE SCALE GENOMIC DNA]</scope>
</reference>
<gene>
    <name evidence="2" type="ORF">Vbra_15017</name>
</gene>
<sequence>MSSGIFGGGDDGTGEGGEYEFGWGCPSEGGTTGSEAITFTRMAKAPRDEQKLEQEEQTQMMDLPIDHKGLADMKRRGFAPETTSLEAIRRRVCGYKGPCFVFTHIAFEPAQDFKFNQWLLTISAPCQEQLGVGMRNTNRGTMTNKPVWHDAQLALRYRPDLHSVLRFSIKVPIRLPDTPAPGLGASGSLDSFHECFQAFAEVDVNPETMIVTSTAARTAEGDVLKLTLSRVRKQYMACGPQGGGHLLFGPDALPSLPQQQQRQPMSRPLLPPGGQLTVHYRIVVDEVLPDGEVSH</sequence>
<accession>A0A0G4FD37</accession>
<dbReference type="EMBL" id="CDMY01000405">
    <property type="protein sequence ID" value="CEM10764.1"/>
    <property type="molecule type" value="Genomic_DNA"/>
</dbReference>
<evidence type="ECO:0000313" key="3">
    <source>
        <dbReference type="Proteomes" id="UP000041254"/>
    </source>
</evidence>
<dbReference type="Proteomes" id="UP000041254">
    <property type="component" value="Unassembled WGS sequence"/>
</dbReference>
<dbReference type="VEuPathDB" id="CryptoDB:Vbra_15017"/>
<feature type="region of interest" description="Disordered" evidence="1">
    <location>
        <begin position="1"/>
        <end position="27"/>
    </location>
</feature>
<organism evidence="2 3">
    <name type="scientific">Vitrella brassicaformis (strain CCMP3155)</name>
    <dbReference type="NCBI Taxonomy" id="1169540"/>
    <lineage>
        <taxon>Eukaryota</taxon>
        <taxon>Sar</taxon>
        <taxon>Alveolata</taxon>
        <taxon>Colpodellida</taxon>
        <taxon>Vitrellaceae</taxon>
        <taxon>Vitrella</taxon>
    </lineage>
</organism>
<dbReference type="AlphaFoldDB" id="A0A0G4FD37"/>
<feature type="compositionally biased region" description="Gly residues" evidence="1">
    <location>
        <begin position="1"/>
        <end position="16"/>
    </location>
</feature>